<reference evidence="2 3" key="1">
    <citation type="submission" date="2019-05" db="EMBL/GenBank/DDBJ databases">
        <title>Marivita sp. nov. isolated from sea sediment.</title>
        <authorList>
            <person name="Kim W."/>
        </authorList>
    </citation>
    <scope>NUCLEOTIDE SEQUENCE [LARGE SCALE GENOMIC DNA]</scope>
    <source>
        <strain evidence="2 3">CAU 1492</strain>
    </source>
</reference>
<feature type="domain" description="Glyoxalase-related protein" evidence="1">
    <location>
        <begin position="3"/>
        <end position="145"/>
    </location>
</feature>
<sequence>MTDPIPQLRIDALKSQARALRESLARDGTPISHSQALERVAHAHGARDWNTLSALARRTDGNRRPLAVGDRVVGRYLGQPFTGVVHDVQPAAQPGDMRVTLHFDDPVDVVTFPAFSNWRQRVSALIDDHGRSPHRTSDGVPQMIVGHLAV</sequence>
<proteinExistence type="predicted"/>
<protein>
    <recommendedName>
        <fullName evidence="1">Glyoxalase-related protein domain-containing protein</fullName>
    </recommendedName>
</protein>
<dbReference type="EMBL" id="VCPC01000004">
    <property type="protein sequence ID" value="TMV10469.1"/>
    <property type="molecule type" value="Genomic_DNA"/>
</dbReference>
<organism evidence="2 3">
    <name type="scientific">Arenibacterium halophilum</name>
    <dbReference type="NCBI Taxonomy" id="2583821"/>
    <lineage>
        <taxon>Bacteria</taxon>
        <taxon>Pseudomonadati</taxon>
        <taxon>Pseudomonadota</taxon>
        <taxon>Alphaproteobacteria</taxon>
        <taxon>Rhodobacterales</taxon>
        <taxon>Paracoccaceae</taxon>
        <taxon>Arenibacterium</taxon>
    </lineage>
</organism>
<dbReference type="Pfam" id="PF20066">
    <property type="entry name" value="Glyoxalase_8"/>
    <property type="match status" value="1"/>
</dbReference>
<dbReference type="RefSeq" id="WP_138865044.1">
    <property type="nucleotide sequence ID" value="NZ_VCPC01000004.1"/>
</dbReference>
<name>A0ABY2X5T1_9RHOB</name>
<evidence type="ECO:0000313" key="3">
    <source>
        <dbReference type="Proteomes" id="UP001191082"/>
    </source>
</evidence>
<evidence type="ECO:0000313" key="2">
    <source>
        <dbReference type="EMBL" id="TMV10469.1"/>
    </source>
</evidence>
<gene>
    <name evidence="2" type="ORF">FGK64_16930</name>
</gene>
<dbReference type="Proteomes" id="UP001191082">
    <property type="component" value="Unassembled WGS sequence"/>
</dbReference>
<comment type="caution">
    <text evidence="2">The sequence shown here is derived from an EMBL/GenBank/DDBJ whole genome shotgun (WGS) entry which is preliminary data.</text>
</comment>
<keyword evidence="3" id="KW-1185">Reference proteome</keyword>
<evidence type="ECO:0000259" key="1">
    <source>
        <dbReference type="Pfam" id="PF20066"/>
    </source>
</evidence>
<accession>A0ABY2X5T1</accession>
<dbReference type="InterPro" id="IPR045517">
    <property type="entry name" value="Glyoxalase_8"/>
</dbReference>